<accession>A0A193LGI8</accession>
<keyword evidence="9" id="KW-1185">Reference proteome</keyword>
<evidence type="ECO:0000313" key="8">
    <source>
        <dbReference type="EMBL" id="ANO51479.1"/>
    </source>
</evidence>
<dbReference type="Gene3D" id="3.10.50.40">
    <property type="match status" value="1"/>
</dbReference>
<name>A0A193LGI8_9GAMM</name>
<dbReference type="InterPro" id="IPR046357">
    <property type="entry name" value="PPIase_dom_sf"/>
</dbReference>
<dbReference type="SUPFAM" id="SSF109998">
    <property type="entry name" value="Triger factor/SurA peptide-binding domain-like"/>
    <property type="match status" value="1"/>
</dbReference>
<dbReference type="AlphaFoldDB" id="A0A193LGI8"/>
<dbReference type="OrthoDB" id="14196at2"/>
<dbReference type="STRING" id="1548547.BA177_09940"/>
<evidence type="ECO:0000259" key="7">
    <source>
        <dbReference type="PROSITE" id="PS50198"/>
    </source>
</evidence>
<dbReference type="PANTHER" id="PTHR47245">
    <property type="entry name" value="PEPTIDYLPROLYL ISOMERASE"/>
    <property type="match status" value="1"/>
</dbReference>
<evidence type="ECO:0000256" key="6">
    <source>
        <dbReference type="SAM" id="SignalP"/>
    </source>
</evidence>
<dbReference type="Pfam" id="PF00639">
    <property type="entry name" value="Rotamase"/>
    <property type="match status" value="1"/>
</dbReference>
<sequence length="270" mass="29639">MEQMIGTNRAVRMLPALLASLLGVSASYTAVAETVKTVNGVDIDSSVLEFYMQSRTSRPSAQVAANERETLLDELTDIYLLTTQKDIESIEKEPQIAAQIELQRRGILAQAVAGRFFAGATVTDEQIKAEYEAQRALAPPLQFRARHILVESQGEATEIIGSLDDGEDFVELAKSRSTGPSGPNGGDLGWFSPNQMVAPFSDAVAALEDGAYTKSPVQTEFGWHVIKREESREAEAPPLETVRGEIQQVVQQRMFQKHLEELRSTSDISN</sequence>
<protein>
    <recommendedName>
        <fullName evidence="3">peptidylprolyl isomerase</fullName>
        <ecNumber evidence="3">5.2.1.8</ecNumber>
    </recommendedName>
</protein>
<dbReference type="SUPFAM" id="SSF54534">
    <property type="entry name" value="FKBP-like"/>
    <property type="match status" value="1"/>
</dbReference>
<feature type="domain" description="PpiC" evidence="7">
    <location>
        <begin position="140"/>
        <end position="230"/>
    </location>
</feature>
<comment type="catalytic activity">
    <reaction evidence="1">
        <text>[protein]-peptidylproline (omega=180) = [protein]-peptidylproline (omega=0)</text>
        <dbReference type="Rhea" id="RHEA:16237"/>
        <dbReference type="Rhea" id="RHEA-COMP:10747"/>
        <dbReference type="Rhea" id="RHEA-COMP:10748"/>
        <dbReference type="ChEBI" id="CHEBI:83833"/>
        <dbReference type="ChEBI" id="CHEBI:83834"/>
        <dbReference type="EC" id="5.2.1.8"/>
    </reaction>
</comment>
<keyword evidence="5" id="KW-0413">Isomerase</keyword>
<dbReference type="EMBL" id="CP016268">
    <property type="protein sequence ID" value="ANO51479.1"/>
    <property type="molecule type" value="Genomic_DNA"/>
</dbReference>
<dbReference type="PANTHER" id="PTHR47245:SF2">
    <property type="entry name" value="PEPTIDYL-PROLYL CIS-TRANS ISOMERASE HP_0175-RELATED"/>
    <property type="match status" value="1"/>
</dbReference>
<comment type="similarity">
    <text evidence="2">Belongs to the PpiC/parvulin rotamase family.</text>
</comment>
<dbReference type="KEGG" id="woc:BA177_09940"/>
<evidence type="ECO:0000256" key="1">
    <source>
        <dbReference type="ARBA" id="ARBA00000971"/>
    </source>
</evidence>
<dbReference type="PROSITE" id="PS50198">
    <property type="entry name" value="PPIC_PPIASE_2"/>
    <property type="match status" value="1"/>
</dbReference>
<evidence type="ECO:0000256" key="5">
    <source>
        <dbReference type="PROSITE-ProRule" id="PRU00278"/>
    </source>
</evidence>
<feature type="chain" id="PRO_5008260221" description="peptidylprolyl isomerase" evidence="6">
    <location>
        <begin position="33"/>
        <end position="270"/>
    </location>
</feature>
<dbReference type="RefSeq" id="WP_068615855.1">
    <property type="nucleotide sequence ID" value="NZ_CP016268.1"/>
</dbReference>
<dbReference type="Proteomes" id="UP000092695">
    <property type="component" value="Chromosome"/>
</dbReference>
<evidence type="ECO:0000256" key="2">
    <source>
        <dbReference type="ARBA" id="ARBA00007656"/>
    </source>
</evidence>
<keyword evidence="4 5" id="KW-0697">Rotamase</keyword>
<organism evidence="8 9">
    <name type="scientific">Woeseia oceani</name>
    <dbReference type="NCBI Taxonomy" id="1548547"/>
    <lineage>
        <taxon>Bacteria</taxon>
        <taxon>Pseudomonadati</taxon>
        <taxon>Pseudomonadota</taxon>
        <taxon>Gammaproteobacteria</taxon>
        <taxon>Woeseiales</taxon>
        <taxon>Woeseiaceae</taxon>
        <taxon>Woeseia</taxon>
    </lineage>
</organism>
<evidence type="ECO:0000256" key="4">
    <source>
        <dbReference type="ARBA" id="ARBA00023110"/>
    </source>
</evidence>
<keyword evidence="6" id="KW-0732">Signal</keyword>
<evidence type="ECO:0000256" key="3">
    <source>
        <dbReference type="ARBA" id="ARBA00013194"/>
    </source>
</evidence>
<reference evidence="8 9" key="1">
    <citation type="submission" date="2016-06" db="EMBL/GenBank/DDBJ databases">
        <title>Complete genome sequence of a deep-branching marine Gamma Proteobacterium Woeseia oceani type strain XK5.</title>
        <authorList>
            <person name="Mu D."/>
            <person name="Du Z."/>
        </authorList>
    </citation>
    <scope>NUCLEOTIDE SEQUENCE [LARGE SCALE GENOMIC DNA]</scope>
    <source>
        <strain evidence="8 9">XK5</strain>
    </source>
</reference>
<dbReference type="InterPro" id="IPR050245">
    <property type="entry name" value="PrsA_foldase"/>
</dbReference>
<proteinExistence type="inferred from homology"/>
<gene>
    <name evidence="8" type="ORF">BA177_09940</name>
</gene>
<feature type="signal peptide" evidence="6">
    <location>
        <begin position="1"/>
        <end position="32"/>
    </location>
</feature>
<dbReference type="InterPro" id="IPR000297">
    <property type="entry name" value="PPIase_PpiC"/>
</dbReference>
<dbReference type="InterPro" id="IPR027304">
    <property type="entry name" value="Trigger_fact/SurA_dom_sf"/>
</dbReference>
<evidence type="ECO:0000313" key="9">
    <source>
        <dbReference type="Proteomes" id="UP000092695"/>
    </source>
</evidence>
<dbReference type="GO" id="GO:0003755">
    <property type="term" value="F:peptidyl-prolyl cis-trans isomerase activity"/>
    <property type="evidence" value="ECO:0007669"/>
    <property type="project" value="UniProtKB-KW"/>
</dbReference>
<dbReference type="EC" id="5.2.1.8" evidence="3"/>